<dbReference type="Gene3D" id="1.10.10.10">
    <property type="entry name" value="Winged helix-like DNA-binding domain superfamily/Winged helix DNA-binding domain"/>
    <property type="match status" value="1"/>
</dbReference>
<dbReference type="RefSeq" id="WP_378153291.1">
    <property type="nucleotide sequence ID" value="NZ_JBHSEC010000006.1"/>
</dbReference>
<comment type="caution">
    <text evidence="5">The sequence shown here is derived from an EMBL/GenBank/DDBJ whole genome shotgun (WGS) entry which is preliminary data.</text>
</comment>
<dbReference type="Proteomes" id="UP001595817">
    <property type="component" value="Unassembled WGS sequence"/>
</dbReference>
<dbReference type="SMART" id="SM00345">
    <property type="entry name" value="HTH_GNTR"/>
    <property type="match status" value="1"/>
</dbReference>
<dbReference type="InterPro" id="IPR000524">
    <property type="entry name" value="Tscrpt_reg_HTH_GntR"/>
</dbReference>
<evidence type="ECO:0000256" key="2">
    <source>
        <dbReference type="ARBA" id="ARBA00023125"/>
    </source>
</evidence>
<evidence type="ECO:0000313" key="6">
    <source>
        <dbReference type="Proteomes" id="UP001595817"/>
    </source>
</evidence>
<dbReference type="Pfam" id="PF07729">
    <property type="entry name" value="FCD"/>
    <property type="match status" value="1"/>
</dbReference>
<keyword evidence="1" id="KW-0805">Transcription regulation</keyword>
<evidence type="ECO:0000256" key="3">
    <source>
        <dbReference type="ARBA" id="ARBA00023163"/>
    </source>
</evidence>
<feature type="domain" description="HTH gntR-type" evidence="4">
    <location>
        <begin position="6"/>
        <end position="72"/>
    </location>
</feature>
<dbReference type="PANTHER" id="PTHR43537:SF24">
    <property type="entry name" value="GLUCONATE OPERON TRANSCRIPTIONAL REPRESSOR"/>
    <property type="match status" value="1"/>
</dbReference>
<accession>A0ABV8X3U2</accession>
<evidence type="ECO:0000256" key="1">
    <source>
        <dbReference type="ARBA" id="ARBA00023015"/>
    </source>
</evidence>
<dbReference type="InterPro" id="IPR036388">
    <property type="entry name" value="WH-like_DNA-bd_sf"/>
</dbReference>
<dbReference type="InterPro" id="IPR036390">
    <property type="entry name" value="WH_DNA-bd_sf"/>
</dbReference>
<dbReference type="InterPro" id="IPR008920">
    <property type="entry name" value="TF_FadR/GntR_C"/>
</dbReference>
<dbReference type="SMART" id="SM00895">
    <property type="entry name" value="FCD"/>
    <property type="match status" value="1"/>
</dbReference>
<dbReference type="EMBL" id="JBHSEC010000006">
    <property type="protein sequence ID" value="MFC4409968.1"/>
    <property type="molecule type" value="Genomic_DNA"/>
</dbReference>
<evidence type="ECO:0000259" key="4">
    <source>
        <dbReference type="PROSITE" id="PS50949"/>
    </source>
</evidence>
<organism evidence="5 6">
    <name type="scientific">Chungangia koreensis</name>
    <dbReference type="NCBI Taxonomy" id="752657"/>
    <lineage>
        <taxon>Bacteria</taxon>
        <taxon>Bacillati</taxon>
        <taxon>Bacillota</taxon>
        <taxon>Bacilli</taxon>
        <taxon>Lactobacillales</taxon>
        <taxon>Chungangia</taxon>
    </lineage>
</organism>
<evidence type="ECO:0000313" key="5">
    <source>
        <dbReference type="EMBL" id="MFC4409968.1"/>
    </source>
</evidence>
<sequence>MTTTKMYLKEIAYEKIKKLLIMGELEGRVISENELVDTLQMSRTPIREALQRLQNEEFLEIIPKRGVYIKEITLKEASDLMHVRVAIEVYSMERIAELLTDRHIADLKANVELQKDAVERLDVYEFLKLDLEYHESFLKIYDNHHFVRTLNNISDRLIQHGMKVFNRETFRLKKSIQEHEEINALLVQKDFNGAVKALERHVLGGRDFYFR</sequence>
<proteinExistence type="predicted"/>
<dbReference type="SUPFAM" id="SSF48008">
    <property type="entry name" value="GntR ligand-binding domain-like"/>
    <property type="match status" value="1"/>
</dbReference>
<name>A0ABV8X3U2_9LACT</name>
<gene>
    <name evidence="5" type="ORF">ACFOZY_05885</name>
</gene>
<dbReference type="Pfam" id="PF00392">
    <property type="entry name" value="GntR"/>
    <property type="match status" value="1"/>
</dbReference>
<keyword evidence="2" id="KW-0238">DNA-binding</keyword>
<dbReference type="PROSITE" id="PS50949">
    <property type="entry name" value="HTH_GNTR"/>
    <property type="match status" value="1"/>
</dbReference>
<dbReference type="SUPFAM" id="SSF46785">
    <property type="entry name" value="Winged helix' DNA-binding domain"/>
    <property type="match status" value="1"/>
</dbReference>
<dbReference type="InterPro" id="IPR011711">
    <property type="entry name" value="GntR_C"/>
</dbReference>
<dbReference type="Gene3D" id="1.20.120.530">
    <property type="entry name" value="GntR ligand-binding domain-like"/>
    <property type="match status" value="1"/>
</dbReference>
<protein>
    <submittedName>
        <fullName evidence="5">GntR family transcriptional regulator</fullName>
    </submittedName>
</protein>
<keyword evidence="3" id="KW-0804">Transcription</keyword>
<dbReference type="PANTHER" id="PTHR43537">
    <property type="entry name" value="TRANSCRIPTIONAL REGULATOR, GNTR FAMILY"/>
    <property type="match status" value="1"/>
</dbReference>
<keyword evidence="6" id="KW-1185">Reference proteome</keyword>
<reference evidence="6" key="1">
    <citation type="journal article" date="2019" name="Int. J. Syst. Evol. Microbiol.">
        <title>The Global Catalogue of Microorganisms (GCM) 10K type strain sequencing project: providing services to taxonomists for standard genome sequencing and annotation.</title>
        <authorList>
            <consortium name="The Broad Institute Genomics Platform"/>
            <consortium name="The Broad Institute Genome Sequencing Center for Infectious Disease"/>
            <person name="Wu L."/>
            <person name="Ma J."/>
        </authorList>
    </citation>
    <scope>NUCLEOTIDE SEQUENCE [LARGE SCALE GENOMIC DNA]</scope>
    <source>
        <strain evidence="6">CCUG 59778</strain>
    </source>
</reference>
<dbReference type="CDD" id="cd07377">
    <property type="entry name" value="WHTH_GntR"/>
    <property type="match status" value="1"/>
</dbReference>